<keyword evidence="10" id="KW-0175">Coiled coil</keyword>
<dbReference type="InParanoid" id="A0A152A8I3"/>
<name>A0A152A8I3_TIELA</name>
<organism evidence="12 13">
    <name type="scientific">Tieghemostelium lacteum</name>
    <name type="common">Slime mold</name>
    <name type="synonym">Dictyostelium lacteum</name>
    <dbReference type="NCBI Taxonomy" id="361077"/>
    <lineage>
        <taxon>Eukaryota</taxon>
        <taxon>Amoebozoa</taxon>
        <taxon>Evosea</taxon>
        <taxon>Eumycetozoa</taxon>
        <taxon>Dictyostelia</taxon>
        <taxon>Dictyosteliales</taxon>
        <taxon>Raperosteliaceae</taxon>
        <taxon>Tieghemostelium</taxon>
    </lineage>
</organism>
<dbReference type="EC" id="2.7.11.1" evidence="2"/>
<dbReference type="Gene3D" id="1.10.510.10">
    <property type="entry name" value="Transferase(Phosphotransferase) domain 1"/>
    <property type="match status" value="1"/>
</dbReference>
<gene>
    <name evidence="12" type="ORF">DLAC_01359</name>
</gene>
<evidence type="ECO:0000256" key="7">
    <source>
        <dbReference type="ARBA" id="ARBA00022840"/>
    </source>
</evidence>
<dbReference type="CDD" id="cd08217">
    <property type="entry name" value="STKc_Nek2"/>
    <property type="match status" value="1"/>
</dbReference>
<dbReference type="GO" id="GO:0004674">
    <property type="term" value="F:protein serine/threonine kinase activity"/>
    <property type="evidence" value="ECO:0007669"/>
    <property type="project" value="UniProtKB-KW"/>
</dbReference>
<evidence type="ECO:0000256" key="8">
    <source>
        <dbReference type="ARBA" id="ARBA00047899"/>
    </source>
</evidence>
<dbReference type="InterPro" id="IPR051131">
    <property type="entry name" value="NEK_Ser/Thr_kinase_NIMA"/>
</dbReference>
<dbReference type="Proteomes" id="UP000076078">
    <property type="component" value="Unassembled WGS sequence"/>
</dbReference>
<evidence type="ECO:0000313" key="13">
    <source>
        <dbReference type="Proteomes" id="UP000076078"/>
    </source>
</evidence>
<dbReference type="GO" id="GO:0005524">
    <property type="term" value="F:ATP binding"/>
    <property type="evidence" value="ECO:0007669"/>
    <property type="project" value="UniProtKB-KW"/>
</dbReference>
<dbReference type="STRING" id="361077.A0A152A8I3"/>
<dbReference type="OrthoDB" id="248923at2759"/>
<proteinExistence type="inferred from homology"/>
<evidence type="ECO:0000256" key="5">
    <source>
        <dbReference type="ARBA" id="ARBA00022741"/>
    </source>
</evidence>
<keyword evidence="13" id="KW-1185">Reference proteome</keyword>
<accession>A0A152A8I3</accession>
<dbReference type="FunCoup" id="A0A152A8I3">
    <property type="interactions" value="58"/>
</dbReference>
<dbReference type="FunFam" id="3.30.200.20:FF:000097">
    <property type="entry name" value="Probable serine/threonine-protein kinase nek1"/>
    <property type="match status" value="1"/>
</dbReference>
<dbReference type="FunFam" id="1.10.510.10:FF:000571">
    <property type="entry name" value="Maternal embryonic leucine zipper kinase"/>
    <property type="match status" value="1"/>
</dbReference>
<evidence type="ECO:0000256" key="2">
    <source>
        <dbReference type="ARBA" id="ARBA00012513"/>
    </source>
</evidence>
<dbReference type="AlphaFoldDB" id="A0A152A8I3"/>
<keyword evidence="7" id="KW-0067">ATP-binding</keyword>
<feature type="domain" description="Protein kinase" evidence="11">
    <location>
        <begin position="4"/>
        <end position="264"/>
    </location>
</feature>
<evidence type="ECO:0000259" key="11">
    <source>
        <dbReference type="PROSITE" id="PS50011"/>
    </source>
</evidence>
<evidence type="ECO:0000256" key="4">
    <source>
        <dbReference type="ARBA" id="ARBA00022679"/>
    </source>
</evidence>
<dbReference type="EMBL" id="LODT01000004">
    <property type="protein sequence ID" value="KYR02514.1"/>
    <property type="molecule type" value="Genomic_DNA"/>
</dbReference>
<sequence length="378" mass="43785">MDGYEILGPLGKGSFGSVSKIKRKSDGKILVWKEICYAHMEEKEKQLLVNEVNILQKLKHANIVRCYDRIIEKSTSKIYIVMEFCSGGDLSQLIRKCRHDQQYIDEEVIWRTLIQILGALSEIHNRKDGIILHRDIKPGNLFLDENRNVKLGDFGLAKILDGSAYAHTFVGTPYYMSPEQINGQAYNDRSDVWSVGCLVYEMASLVPPFSAQTPQVLSQKIQAGRFSPIPPHFSSDLSKIINMMINVDPTRRPSVDELLNLPFLSVRVRERKVNMYYQNLKQMEEDIKIREKQCQEKEKQLQLKEQQLIQREKLLMEKENIDQSNNNNILQSNQNIKLQQQPIYNTVPTPLYTQNTQPLFAPQVHQPLRRQNTTPIFK</sequence>
<dbReference type="PANTHER" id="PTHR44899">
    <property type="entry name" value="CAMK FAMILY PROTEIN KINASE"/>
    <property type="match status" value="1"/>
</dbReference>
<evidence type="ECO:0000256" key="6">
    <source>
        <dbReference type="ARBA" id="ARBA00022777"/>
    </source>
</evidence>
<reference evidence="12 13" key="1">
    <citation type="submission" date="2015-12" db="EMBL/GenBank/DDBJ databases">
        <title>Dictyostelia acquired genes for synthesis and detection of signals that induce cell-type specialization by lateral gene transfer from prokaryotes.</title>
        <authorList>
            <person name="Gloeckner G."/>
            <person name="Schaap P."/>
        </authorList>
    </citation>
    <scope>NUCLEOTIDE SEQUENCE [LARGE SCALE GENOMIC DNA]</scope>
    <source>
        <strain evidence="12 13">TK</strain>
    </source>
</reference>
<dbReference type="PROSITE" id="PS50011">
    <property type="entry name" value="PROTEIN_KINASE_DOM"/>
    <property type="match status" value="1"/>
</dbReference>
<comment type="caution">
    <text evidence="12">The sequence shown here is derived from an EMBL/GenBank/DDBJ whole genome shotgun (WGS) entry which is preliminary data.</text>
</comment>
<evidence type="ECO:0000256" key="10">
    <source>
        <dbReference type="SAM" id="Coils"/>
    </source>
</evidence>
<dbReference type="InterPro" id="IPR008271">
    <property type="entry name" value="Ser/Thr_kinase_AS"/>
</dbReference>
<evidence type="ECO:0000256" key="1">
    <source>
        <dbReference type="ARBA" id="ARBA00010886"/>
    </source>
</evidence>
<comment type="similarity">
    <text evidence="1">Belongs to the protein kinase superfamily. NEK Ser/Thr protein kinase family. NIMA subfamily.</text>
</comment>
<dbReference type="PROSITE" id="PS00108">
    <property type="entry name" value="PROTEIN_KINASE_ST"/>
    <property type="match status" value="1"/>
</dbReference>
<dbReference type="Pfam" id="PF00069">
    <property type="entry name" value="Pkinase"/>
    <property type="match status" value="1"/>
</dbReference>
<dbReference type="OMA" id="LALHRCH"/>
<dbReference type="SMART" id="SM00220">
    <property type="entry name" value="S_TKc"/>
    <property type="match status" value="1"/>
</dbReference>
<keyword evidence="5" id="KW-0547">Nucleotide-binding</keyword>
<dbReference type="InterPro" id="IPR000719">
    <property type="entry name" value="Prot_kinase_dom"/>
</dbReference>
<dbReference type="SUPFAM" id="SSF56112">
    <property type="entry name" value="Protein kinase-like (PK-like)"/>
    <property type="match status" value="1"/>
</dbReference>
<dbReference type="PANTHER" id="PTHR44899:SF10">
    <property type="entry name" value="NIMA-RELATED KINASE 2"/>
    <property type="match status" value="1"/>
</dbReference>
<comment type="catalytic activity">
    <reaction evidence="8">
        <text>L-threonyl-[protein] + ATP = O-phospho-L-threonyl-[protein] + ADP + H(+)</text>
        <dbReference type="Rhea" id="RHEA:46608"/>
        <dbReference type="Rhea" id="RHEA-COMP:11060"/>
        <dbReference type="Rhea" id="RHEA-COMP:11605"/>
        <dbReference type="ChEBI" id="CHEBI:15378"/>
        <dbReference type="ChEBI" id="CHEBI:30013"/>
        <dbReference type="ChEBI" id="CHEBI:30616"/>
        <dbReference type="ChEBI" id="CHEBI:61977"/>
        <dbReference type="ChEBI" id="CHEBI:456216"/>
        <dbReference type="EC" id="2.7.11.1"/>
    </reaction>
</comment>
<feature type="coiled-coil region" evidence="10">
    <location>
        <begin position="273"/>
        <end position="314"/>
    </location>
</feature>
<keyword evidence="6 12" id="KW-0418">Kinase</keyword>
<keyword evidence="3" id="KW-0723">Serine/threonine-protein kinase</keyword>
<comment type="catalytic activity">
    <reaction evidence="9">
        <text>L-seryl-[protein] + ATP = O-phospho-L-seryl-[protein] + ADP + H(+)</text>
        <dbReference type="Rhea" id="RHEA:17989"/>
        <dbReference type="Rhea" id="RHEA-COMP:9863"/>
        <dbReference type="Rhea" id="RHEA-COMP:11604"/>
        <dbReference type="ChEBI" id="CHEBI:15378"/>
        <dbReference type="ChEBI" id="CHEBI:29999"/>
        <dbReference type="ChEBI" id="CHEBI:30616"/>
        <dbReference type="ChEBI" id="CHEBI:83421"/>
        <dbReference type="ChEBI" id="CHEBI:456216"/>
        <dbReference type="EC" id="2.7.11.1"/>
    </reaction>
</comment>
<dbReference type="Gene3D" id="3.30.200.20">
    <property type="entry name" value="Phosphorylase Kinase, domain 1"/>
    <property type="match status" value="2"/>
</dbReference>
<keyword evidence="4" id="KW-0808">Transferase</keyword>
<evidence type="ECO:0000256" key="9">
    <source>
        <dbReference type="ARBA" id="ARBA00048679"/>
    </source>
</evidence>
<protein>
    <recommendedName>
        <fullName evidence="2">non-specific serine/threonine protein kinase</fullName>
        <ecNumber evidence="2">2.7.11.1</ecNumber>
    </recommendedName>
</protein>
<evidence type="ECO:0000313" key="12">
    <source>
        <dbReference type="EMBL" id="KYR02514.1"/>
    </source>
</evidence>
<dbReference type="InterPro" id="IPR011009">
    <property type="entry name" value="Kinase-like_dom_sf"/>
</dbReference>
<evidence type="ECO:0000256" key="3">
    <source>
        <dbReference type="ARBA" id="ARBA00022527"/>
    </source>
</evidence>